<evidence type="ECO:0000313" key="4">
    <source>
        <dbReference type="Proteomes" id="UP000827092"/>
    </source>
</evidence>
<dbReference type="EMBL" id="JAFNEN010000274">
    <property type="protein sequence ID" value="KAG8187317.1"/>
    <property type="molecule type" value="Genomic_DNA"/>
</dbReference>
<feature type="domain" description="Phospholipid/glycerol acyltransferase" evidence="2">
    <location>
        <begin position="128"/>
        <end position="243"/>
    </location>
</feature>
<evidence type="ECO:0000259" key="2">
    <source>
        <dbReference type="SMART" id="SM00563"/>
    </source>
</evidence>
<reference evidence="3 4" key="1">
    <citation type="journal article" date="2022" name="Nat. Ecol. Evol.">
        <title>A masculinizing supergene underlies an exaggerated male reproductive morph in a spider.</title>
        <authorList>
            <person name="Hendrickx F."/>
            <person name="De Corte Z."/>
            <person name="Sonet G."/>
            <person name="Van Belleghem S.M."/>
            <person name="Kostlbacher S."/>
            <person name="Vangestel C."/>
        </authorList>
    </citation>
    <scope>NUCLEOTIDE SEQUENCE [LARGE SCALE GENOMIC DNA]</scope>
    <source>
        <strain evidence="3">W744_W776</strain>
    </source>
</reference>
<sequence>MRQDNRPAMLNYIYNLVEKIGNYTYTSLHLQYFEKYIDIPFVSWLLWLFTPIIVVFVFPFVLFILFFLSALFVRVYRYRYRLRDAYNRDVWDGARNTLATAWDALGWLWHGYEMVGLENIPESKEGGALLVFYHGAIPIDYYYILAKTILIKRRCIRSVGDHFLFKIPGWNLLMDVCHVFSGSFQLCVQYLREGHLVALAPGGVMEAQFGDEEYKLIWGSRIGFAKVALEAQVPIIPIFTQNLREAFRSVKFGNRWLRKIYEKTRLPVVPVYGGFPVKMRTYVGPPIPYDPNLTPEELATKTAEAIEKMIATHQRLPGSILKAIVDRVYETPKLKNI</sequence>
<accession>A0AAV6USN9</accession>
<dbReference type="SUPFAM" id="SSF69593">
    <property type="entry name" value="Glycerol-3-phosphate (1)-acyltransferase"/>
    <property type="match status" value="1"/>
</dbReference>
<protein>
    <recommendedName>
        <fullName evidence="2">Phospholipid/glycerol acyltransferase domain-containing protein</fullName>
    </recommendedName>
</protein>
<dbReference type="Proteomes" id="UP000827092">
    <property type="component" value="Unassembled WGS sequence"/>
</dbReference>
<gene>
    <name evidence="3" type="ORF">JTE90_011687</name>
</gene>
<evidence type="ECO:0000256" key="1">
    <source>
        <dbReference type="SAM" id="Phobius"/>
    </source>
</evidence>
<dbReference type="CDD" id="cd07987">
    <property type="entry name" value="LPLAT_MGAT-like"/>
    <property type="match status" value="1"/>
</dbReference>
<dbReference type="PANTHER" id="PTHR22753">
    <property type="entry name" value="TRANSMEMBRANE PROTEIN 68"/>
    <property type="match status" value="1"/>
</dbReference>
<keyword evidence="1" id="KW-0472">Membrane</keyword>
<proteinExistence type="predicted"/>
<dbReference type="GO" id="GO:0016020">
    <property type="term" value="C:membrane"/>
    <property type="evidence" value="ECO:0007669"/>
    <property type="project" value="TreeGrafter"/>
</dbReference>
<dbReference type="GO" id="GO:0016746">
    <property type="term" value="F:acyltransferase activity"/>
    <property type="evidence" value="ECO:0007669"/>
    <property type="project" value="InterPro"/>
</dbReference>
<evidence type="ECO:0000313" key="3">
    <source>
        <dbReference type="EMBL" id="KAG8187317.1"/>
    </source>
</evidence>
<name>A0AAV6USN9_9ARAC</name>
<comment type="caution">
    <text evidence="3">The sequence shown here is derived from an EMBL/GenBank/DDBJ whole genome shotgun (WGS) entry which is preliminary data.</text>
</comment>
<keyword evidence="1" id="KW-1133">Transmembrane helix</keyword>
<keyword evidence="4" id="KW-1185">Reference proteome</keyword>
<dbReference type="InterPro" id="IPR002123">
    <property type="entry name" value="Plipid/glycerol_acylTrfase"/>
</dbReference>
<dbReference type="SMART" id="SM00563">
    <property type="entry name" value="PlsC"/>
    <property type="match status" value="1"/>
</dbReference>
<feature type="transmembrane region" description="Helical" evidence="1">
    <location>
        <begin position="44"/>
        <end position="73"/>
    </location>
</feature>
<dbReference type="Pfam" id="PF01553">
    <property type="entry name" value="Acyltransferase"/>
    <property type="match status" value="1"/>
</dbReference>
<dbReference type="AlphaFoldDB" id="A0AAV6USN9"/>
<keyword evidence="1" id="KW-0812">Transmembrane</keyword>
<dbReference type="PANTHER" id="PTHR22753:SF14">
    <property type="entry name" value="MONOACYLGLYCEROL_DIACYLGLYCEROL O-ACYLTRANSFERASE"/>
    <property type="match status" value="1"/>
</dbReference>
<organism evidence="3 4">
    <name type="scientific">Oedothorax gibbosus</name>
    <dbReference type="NCBI Taxonomy" id="931172"/>
    <lineage>
        <taxon>Eukaryota</taxon>
        <taxon>Metazoa</taxon>
        <taxon>Ecdysozoa</taxon>
        <taxon>Arthropoda</taxon>
        <taxon>Chelicerata</taxon>
        <taxon>Arachnida</taxon>
        <taxon>Araneae</taxon>
        <taxon>Araneomorphae</taxon>
        <taxon>Entelegynae</taxon>
        <taxon>Araneoidea</taxon>
        <taxon>Linyphiidae</taxon>
        <taxon>Erigoninae</taxon>
        <taxon>Oedothorax</taxon>
    </lineage>
</organism>